<dbReference type="InterPro" id="IPR000709">
    <property type="entry name" value="Leu_Ile_Val-bd"/>
</dbReference>
<keyword evidence="3 5" id="KW-0732">Signal</keyword>
<feature type="domain" description="Leucine-binding protein" evidence="6">
    <location>
        <begin position="32"/>
        <end position="368"/>
    </location>
</feature>
<evidence type="ECO:0000256" key="5">
    <source>
        <dbReference type="SAM" id="SignalP"/>
    </source>
</evidence>
<keyword evidence="8" id="KW-1185">Reference proteome</keyword>
<organism evidence="7 8">
    <name type="scientific">Futiania mangrovi</name>
    <dbReference type="NCBI Taxonomy" id="2959716"/>
    <lineage>
        <taxon>Bacteria</taxon>
        <taxon>Pseudomonadati</taxon>
        <taxon>Pseudomonadota</taxon>
        <taxon>Alphaproteobacteria</taxon>
        <taxon>Futianiales</taxon>
        <taxon>Futianiaceae</taxon>
        <taxon>Futiania</taxon>
    </lineage>
</organism>
<comment type="caution">
    <text evidence="7">The sequence shown here is derived from an EMBL/GenBank/DDBJ whole genome shotgun (WGS) entry which is preliminary data.</text>
</comment>
<keyword evidence="4" id="KW-0029">Amino-acid transport</keyword>
<accession>A0A9J6PH20</accession>
<evidence type="ECO:0000259" key="6">
    <source>
        <dbReference type="Pfam" id="PF13458"/>
    </source>
</evidence>
<evidence type="ECO:0000313" key="8">
    <source>
        <dbReference type="Proteomes" id="UP001055804"/>
    </source>
</evidence>
<keyword evidence="2" id="KW-0813">Transport</keyword>
<evidence type="ECO:0000256" key="1">
    <source>
        <dbReference type="ARBA" id="ARBA00010062"/>
    </source>
</evidence>
<sequence>MSMLTRVGRTGVACAAAAALWFAGGAAQAKDPLKVGVPTDLSGTYADLGNQVIRAVEFAVEEANKAGGVDGRAVEFRSLDTGANPENARRQSEKLVREGYRIIMGLIASGEGLAIAPMMARWDGLYISTINKADALTGEQCQERVFRVNTQSEMDALTIRPWLQERSEKNWAVVAVDIAWGRGSSEAFAKTATAAGKTMVGQFFVPPNTNDFAPYIQQVKDSGANGIWVVLAGRDAVNFAQQAKQFGLVDSVTVAGQSFTTDNTVKALGEVAKGIYGIINYSSTLDTPENNAFVEAWRKKYDADPTNFEGETYIGAQVLFEAVRRAGSIEPGDVGKAMSGAQFDTILGKLTMRAEDHQLLLPNYFGVVQEYEGTLRPVITMTASPEQVAPEVTCKM</sequence>
<dbReference type="GO" id="GO:0006865">
    <property type="term" value="P:amino acid transport"/>
    <property type="evidence" value="ECO:0007669"/>
    <property type="project" value="UniProtKB-KW"/>
</dbReference>
<evidence type="ECO:0000313" key="7">
    <source>
        <dbReference type="EMBL" id="MCP1337107.1"/>
    </source>
</evidence>
<comment type="similarity">
    <text evidence="1">Belongs to the leucine-binding protein family.</text>
</comment>
<gene>
    <name evidence="7" type="ORF">NJQ99_11845</name>
</gene>
<dbReference type="InterPro" id="IPR051010">
    <property type="entry name" value="BCAA_transport"/>
</dbReference>
<proteinExistence type="inferred from homology"/>
<feature type="signal peptide" evidence="5">
    <location>
        <begin position="1"/>
        <end position="29"/>
    </location>
</feature>
<dbReference type="Proteomes" id="UP001055804">
    <property type="component" value="Unassembled WGS sequence"/>
</dbReference>
<dbReference type="AlphaFoldDB" id="A0A9J6PH20"/>
<dbReference type="Gene3D" id="3.40.50.2300">
    <property type="match status" value="2"/>
</dbReference>
<name>A0A9J6PH20_9PROT</name>
<dbReference type="CDD" id="cd19989">
    <property type="entry name" value="PBP1_SBP-like"/>
    <property type="match status" value="1"/>
</dbReference>
<dbReference type="InterPro" id="IPR028081">
    <property type="entry name" value="Leu-bd"/>
</dbReference>
<feature type="chain" id="PRO_5039922120" evidence="5">
    <location>
        <begin position="30"/>
        <end position="396"/>
    </location>
</feature>
<evidence type="ECO:0000256" key="2">
    <source>
        <dbReference type="ARBA" id="ARBA00022448"/>
    </source>
</evidence>
<dbReference type="EMBL" id="JAMZFT010000002">
    <property type="protein sequence ID" value="MCP1337107.1"/>
    <property type="molecule type" value="Genomic_DNA"/>
</dbReference>
<evidence type="ECO:0000256" key="3">
    <source>
        <dbReference type="ARBA" id="ARBA00022729"/>
    </source>
</evidence>
<dbReference type="InterPro" id="IPR028082">
    <property type="entry name" value="Peripla_BP_I"/>
</dbReference>
<dbReference type="PRINTS" id="PR00337">
    <property type="entry name" value="LEUILEVALBP"/>
</dbReference>
<reference evidence="7" key="1">
    <citation type="submission" date="2022-06" db="EMBL/GenBank/DDBJ databases">
        <title>Isolation and Genomics of Futiania mangrovii gen. nov., sp. nov., a Rare and Metabolically-versatile member in the Class Alphaproteobacteria.</title>
        <authorList>
            <person name="Liu L."/>
            <person name="Huang W.-C."/>
            <person name="Pan J."/>
            <person name="Li J."/>
            <person name="Huang Y."/>
            <person name="Du H."/>
            <person name="Liu Y."/>
            <person name="Li M."/>
        </authorList>
    </citation>
    <scope>NUCLEOTIDE SEQUENCE</scope>
    <source>
        <strain evidence="7">FT118</strain>
    </source>
</reference>
<evidence type="ECO:0000256" key="4">
    <source>
        <dbReference type="ARBA" id="ARBA00022970"/>
    </source>
</evidence>
<protein>
    <submittedName>
        <fullName evidence="7">ABC transporter substrate-binding protein</fullName>
    </submittedName>
</protein>
<dbReference type="Pfam" id="PF13458">
    <property type="entry name" value="Peripla_BP_6"/>
    <property type="match status" value="1"/>
</dbReference>
<dbReference type="PANTHER" id="PTHR30483">
    <property type="entry name" value="LEUCINE-SPECIFIC-BINDING PROTEIN"/>
    <property type="match status" value="1"/>
</dbReference>
<dbReference type="PANTHER" id="PTHR30483:SF6">
    <property type="entry name" value="PERIPLASMIC BINDING PROTEIN OF ABC TRANSPORTER FOR NATURAL AMINO ACIDS"/>
    <property type="match status" value="1"/>
</dbReference>
<dbReference type="RefSeq" id="WP_269333041.1">
    <property type="nucleotide sequence ID" value="NZ_JAMZFT010000002.1"/>
</dbReference>
<dbReference type="SUPFAM" id="SSF53822">
    <property type="entry name" value="Periplasmic binding protein-like I"/>
    <property type="match status" value="1"/>
</dbReference>